<proteinExistence type="inferred from homology"/>
<feature type="transmembrane region" description="Helical" evidence="6">
    <location>
        <begin position="148"/>
        <end position="172"/>
    </location>
</feature>
<dbReference type="EMBL" id="CABZ01033205">
    <property type="status" value="NOT_ANNOTATED_CDS"/>
    <property type="molecule type" value="Genomic_DNA"/>
</dbReference>
<name>A0A8M1NXF2_DANRE</name>
<dbReference type="RefSeq" id="NP_001185674.1">
    <property type="nucleotide sequence ID" value="NM_001198745.1"/>
</dbReference>
<dbReference type="GeneID" id="100002960"/>
<dbReference type="Ensembl" id="ENSDART00000161049.2">
    <property type="protein sequence ID" value="ENSDARP00000136435.1"/>
    <property type="gene ID" value="ENSDARG00000090943.3"/>
</dbReference>
<dbReference type="AlphaFoldDB" id="A0A8M1NXF2"/>
<dbReference type="InterPro" id="IPR008661">
    <property type="entry name" value="L6_membrane"/>
</dbReference>
<accession>A0A8M1NXF2</accession>
<feature type="transmembrane region" description="Helical" evidence="6">
    <location>
        <begin position="80"/>
        <end position="104"/>
    </location>
</feature>
<comment type="subcellular location">
    <subcellularLocation>
        <location evidence="1">Membrane</location>
        <topology evidence="1">Multi-pass membrane protein</topology>
    </subcellularLocation>
</comment>
<reference evidence="7" key="3">
    <citation type="submission" date="2015-06" db="UniProtKB">
        <authorList>
            <consortium name="Ensembl"/>
        </authorList>
    </citation>
    <scope>IDENTIFICATION</scope>
    <source>
        <strain evidence="7">Tuebingen</strain>
    </source>
</reference>
<evidence type="ECO:0000313" key="8">
    <source>
        <dbReference type="Proteomes" id="UP000000437"/>
    </source>
</evidence>
<evidence type="ECO:0000256" key="4">
    <source>
        <dbReference type="ARBA" id="ARBA00022989"/>
    </source>
</evidence>
<comment type="similarity">
    <text evidence="2">Belongs to the L6 tetraspanin family.</text>
</comment>
<keyword evidence="4 6" id="KW-1133">Transmembrane helix</keyword>
<feature type="transmembrane region" description="Helical" evidence="6">
    <location>
        <begin position="44"/>
        <end position="68"/>
    </location>
</feature>
<reference evidence="7" key="2">
    <citation type="journal article" date="2013" name="Nature">
        <title>The zebrafish reference genome sequence and its relationship to the human genome.</title>
        <authorList>
            <consortium name="Genome Reference Consortium Zebrafish"/>
            <person name="Howe K."/>
            <person name="Clark M.D."/>
            <person name="Torroja C.F."/>
            <person name="Torrance J."/>
            <person name="Berthelot C."/>
            <person name="Muffato M."/>
            <person name="Collins J.E."/>
            <person name="Humphray S."/>
            <person name="McLaren K."/>
            <person name="Matthews L."/>
            <person name="McLaren S."/>
            <person name="Sealy I."/>
            <person name="Caccamo M."/>
            <person name="Churcher C."/>
            <person name="Scott C."/>
            <person name="Barrett J.C."/>
            <person name="Koch R."/>
            <person name="Rauch G.J."/>
            <person name="White S."/>
            <person name="Chow W."/>
            <person name="Kilian B."/>
            <person name="Quintais L.T."/>
            <person name="Guerra-Assuncao J.A."/>
            <person name="Zhou Y."/>
            <person name="Gu Y."/>
            <person name="Yen J."/>
            <person name="Vogel J.H."/>
            <person name="Eyre T."/>
            <person name="Redmond S."/>
            <person name="Banerjee R."/>
            <person name="Chi J."/>
            <person name="Fu B."/>
            <person name="Langley E."/>
            <person name="Maguire S.F."/>
            <person name="Laird G.K."/>
            <person name="Lloyd D."/>
            <person name="Kenyon E."/>
            <person name="Donaldson S."/>
            <person name="Sehra H."/>
            <person name="Almeida-King J."/>
            <person name="Loveland J."/>
            <person name="Trevanion S."/>
            <person name="Jones M."/>
            <person name="Quail M."/>
            <person name="Willey D."/>
            <person name="Hunt A."/>
            <person name="Burton J."/>
            <person name="Sims S."/>
            <person name="McLay K."/>
            <person name="Plumb B."/>
            <person name="Davis J."/>
            <person name="Clee C."/>
            <person name="Oliver K."/>
            <person name="Clark R."/>
            <person name="Riddle C."/>
            <person name="Elliot D."/>
            <person name="Eliott D."/>
            <person name="Threadgold G."/>
            <person name="Harden G."/>
            <person name="Ware D."/>
            <person name="Begum S."/>
            <person name="Mortimore B."/>
            <person name="Mortimer B."/>
            <person name="Kerry G."/>
            <person name="Heath P."/>
            <person name="Phillimore B."/>
            <person name="Tracey A."/>
            <person name="Corby N."/>
            <person name="Dunn M."/>
            <person name="Johnson C."/>
            <person name="Wood J."/>
            <person name="Clark S."/>
            <person name="Pelan S."/>
            <person name="Griffiths G."/>
            <person name="Smith M."/>
            <person name="Glithero R."/>
            <person name="Howden P."/>
            <person name="Barker N."/>
            <person name="Lloyd C."/>
            <person name="Stevens C."/>
            <person name="Harley J."/>
            <person name="Holt K."/>
            <person name="Panagiotidis G."/>
            <person name="Lovell J."/>
            <person name="Beasley H."/>
            <person name="Henderson C."/>
            <person name="Gordon D."/>
            <person name="Auger K."/>
            <person name="Wright D."/>
            <person name="Collins J."/>
            <person name="Raisen C."/>
            <person name="Dyer L."/>
            <person name="Leung K."/>
            <person name="Robertson L."/>
            <person name="Ambridge K."/>
            <person name="Leongamornlert D."/>
            <person name="McGuire S."/>
            <person name="Gilderthorp R."/>
            <person name="Griffiths C."/>
            <person name="Manthravadi D."/>
            <person name="Nichol S."/>
            <person name="Barker G."/>
            <person name="Whitehead S."/>
            <person name="Kay M."/>
            <person name="Brown J."/>
            <person name="Murnane C."/>
            <person name="Gray E."/>
            <person name="Humphries M."/>
            <person name="Sycamore N."/>
            <person name="Barker D."/>
            <person name="Saunders D."/>
            <person name="Wallis J."/>
            <person name="Babbage A."/>
            <person name="Hammond S."/>
            <person name="Mashreghi-Mohammadi M."/>
            <person name="Barr L."/>
            <person name="Martin S."/>
            <person name="Wray P."/>
            <person name="Ellington A."/>
            <person name="Matthews N."/>
            <person name="Ellwood M."/>
            <person name="Woodmansey R."/>
            <person name="Clark G."/>
            <person name="Cooper J."/>
            <person name="Cooper J."/>
            <person name="Tromans A."/>
            <person name="Grafham D."/>
            <person name="Skuce C."/>
            <person name="Pandian R."/>
            <person name="Andrews R."/>
            <person name="Harrison E."/>
            <person name="Kimberley A."/>
            <person name="Garnett J."/>
            <person name="Fosker N."/>
            <person name="Hall R."/>
            <person name="Garner P."/>
            <person name="Kelly D."/>
            <person name="Bird C."/>
            <person name="Palmer S."/>
            <person name="Gehring I."/>
            <person name="Berger A."/>
            <person name="Dooley C.M."/>
            <person name="Ersan-Urun Z."/>
            <person name="Eser C."/>
            <person name="Geiger H."/>
            <person name="Geisler M."/>
            <person name="Karotki L."/>
            <person name="Kirn A."/>
            <person name="Konantz J."/>
            <person name="Konantz M."/>
            <person name="Oberlander M."/>
            <person name="Rudolph-Geiger S."/>
            <person name="Teucke M."/>
            <person name="Lanz C."/>
            <person name="Raddatz G."/>
            <person name="Osoegawa K."/>
            <person name="Zhu B."/>
            <person name="Rapp A."/>
            <person name="Widaa S."/>
            <person name="Langford C."/>
            <person name="Yang F."/>
            <person name="Schuster S.C."/>
            <person name="Carter N.P."/>
            <person name="Harrow J."/>
            <person name="Ning Z."/>
            <person name="Herrero J."/>
            <person name="Searle S.M."/>
            <person name="Enright A."/>
            <person name="Geisler R."/>
            <person name="Plasterk R.H."/>
            <person name="Lee C."/>
            <person name="Westerfield M."/>
            <person name="de Jong P.J."/>
            <person name="Zon L.I."/>
            <person name="Postlethwait J.H."/>
            <person name="Nusslein-Volhard C."/>
            <person name="Hubbard T.J."/>
            <person name="Roest Crollius H."/>
            <person name="Rogers J."/>
            <person name="Stemple D.L."/>
        </authorList>
    </citation>
    <scope>NUCLEOTIDE SEQUENCE [LARGE SCALE GENOMIC DNA]</scope>
    <source>
        <strain evidence="7">Tuebingen</strain>
    </source>
</reference>
<evidence type="ECO:0000256" key="5">
    <source>
        <dbReference type="ARBA" id="ARBA00023136"/>
    </source>
</evidence>
<dbReference type="KEGG" id="dre:100002960"/>
<evidence type="ECO:0000256" key="6">
    <source>
        <dbReference type="SAM" id="Phobius"/>
    </source>
</evidence>
<keyword evidence="5 6" id="KW-0472">Membrane</keyword>
<evidence type="ECO:0000256" key="2">
    <source>
        <dbReference type="ARBA" id="ARBA00006193"/>
    </source>
</evidence>
<feature type="transmembrane region" description="Helical" evidence="6">
    <location>
        <begin position="12"/>
        <end position="32"/>
    </location>
</feature>
<reference evidence="9" key="1">
    <citation type="journal article" date="2002" name="Proc. Natl. Acad. Sci. U.S.A.">
        <title>Generation and initial analysis of more than 15,000 full-length human and mouse cDNA sequences.</title>
        <authorList>
            <consortium name="Mammalian Gene Collection Program Team"/>
            <person name="Strausberg R.L."/>
            <person name="Feingold E.A."/>
            <person name="Grouse L.H."/>
            <person name="Derge J.G."/>
            <person name="Klausner R.D."/>
            <person name="Collins F.S."/>
            <person name="Wagner L."/>
            <person name="Shenmen C.M."/>
            <person name="Schuler G.D."/>
            <person name="Altschul S.F."/>
            <person name="Zeeberg B."/>
            <person name="Buetow K.H."/>
            <person name="Schaefer C.F."/>
            <person name="Bhat N.K."/>
            <person name="Hopkins R.F."/>
            <person name="Jordan H."/>
            <person name="Moore T."/>
            <person name="Max S.I."/>
            <person name="Wang J."/>
            <person name="Hsieh F."/>
            <person name="Diatchenko L."/>
            <person name="Marusina K."/>
            <person name="Farmer A.A."/>
            <person name="Rubin G.M."/>
            <person name="Hong L."/>
            <person name="Stapleton M."/>
            <person name="Soares M.B."/>
            <person name="Bonaldo M.F."/>
            <person name="Casavant T.L."/>
            <person name="Scheetz T.E."/>
            <person name="Brownstein M.J."/>
            <person name="Usdin T.B."/>
            <person name="Toshiyuki S."/>
            <person name="Carninci P."/>
            <person name="Prange C."/>
            <person name="Raha S.S."/>
            <person name="Loquellano N.A."/>
            <person name="Peters G.J."/>
            <person name="Abramson R.D."/>
            <person name="Mullahy S.J."/>
            <person name="Bosak S.A."/>
            <person name="McEwan P.J."/>
            <person name="McKernan K.J."/>
            <person name="Malek J.A."/>
            <person name="Gunaratne P.H."/>
            <person name="Richards S."/>
            <person name="Worley K.C."/>
            <person name="Hale S."/>
            <person name="Garcia A.M."/>
            <person name="Gay L.J."/>
            <person name="Hulyk S.W."/>
            <person name="Villalon D.K."/>
            <person name="Muzny D.M."/>
            <person name="Sodergren E.J."/>
            <person name="Lu X."/>
            <person name="Gibbs R.A."/>
            <person name="Fahey J."/>
            <person name="Helton E."/>
            <person name="Ketteman M."/>
            <person name="Madan A."/>
            <person name="Rodrigues S."/>
            <person name="Sanchez A."/>
            <person name="Whiting M."/>
            <person name="Madan A."/>
            <person name="Young A.C."/>
            <person name="Shevchenko Y."/>
            <person name="Bouffard G.G."/>
            <person name="Blakesley R.W."/>
            <person name="Touchman J.W."/>
            <person name="Green E.D."/>
            <person name="Dickson M.C."/>
            <person name="Rodriguez A.C."/>
            <person name="Grimwood J."/>
            <person name="Schmutz J."/>
            <person name="Myers R.M."/>
            <person name="Butterfield Y.S."/>
            <person name="Krzywinski M.I."/>
            <person name="Skalska U."/>
            <person name="Smailus D.E."/>
            <person name="Schnerch A."/>
            <person name="Schein J.E."/>
            <person name="Jones S.J."/>
            <person name="Marra M.A."/>
        </authorList>
    </citation>
    <scope>NUCLEOTIDE SEQUENCE</scope>
</reference>
<dbReference type="Bgee" id="ENSDARG00000090943">
    <property type="expression patterns" value="Expressed in liver and 8 other cell types or tissues"/>
</dbReference>
<dbReference type="OrthoDB" id="9937421at2759"/>
<dbReference type="GO" id="GO:0016020">
    <property type="term" value="C:membrane"/>
    <property type="evidence" value="ECO:0000318"/>
    <property type="project" value="GO_Central"/>
</dbReference>
<dbReference type="eggNOG" id="ENOG502RYQT">
    <property type="taxonomic scope" value="Eukaryota"/>
</dbReference>
<dbReference type="GeneTree" id="ENSGT01030000234590"/>
<organism evidence="8 9">
    <name type="scientific">Danio rerio</name>
    <name type="common">Zebrafish</name>
    <name type="synonym">Brachydanio rerio</name>
    <dbReference type="NCBI Taxonomy" id="7955"/>
    <lineage>
        <taxon>Eukaryota</taxon>
        <taxon>Metazoa</taxon>
        <taxon>Chordata</taxon>
        <taxon>Craniata</taxon>
        <taxon>Vertebrata</taxon>
        <taxon>Euteleostomi</taxon>
        <taxon>Actinopterygii</taxon>
        <taxon>Neopterygii</taxon>
        <taxon>Teleostei</taxon>
        <taxon>Ostariophysi</taxon>
        <taxon>Cypriniformes</taxon>
        <taxon>Danionidae</taxon>
        <taxon>Danioninae</taxon>
        <taxon>Danio</taxon>
    </lineage>
</organism>
<keyword evidence="8" id="KW-1185">Reference proteome</keyword>
<evidence type="ECO:0000313" key="7">
    <source>
        <dbReference type="Ensembl" id="ENSDARP00000136435"/>
    </source>
</evidence>
<dbReference type="PANTHER" id="PTHR14198:SF20">
    <property type="entry name" value="TRANSMEMBRANE 4 L SIX FAMILY MEMBER 1A"/>
    <property type="match status" value="1"/>
</dbReference>
<dbReference type="HOGENOM" id="CLU_087168_1_0_1"/>
<protein>
    <submittedName>
        <fullName evidence="7">Uncharacterized LOC100002960</fullName>
    </submittedName>
    <submittedName>
        <fullName evidence="9">Uncharacterized protein LOC100002960</fullName>
    </submittedName>
</protein>
<evidence type="ECO:0000256" key="3">
    <source>
        <dbReference type="ARBA" id="ARBA00022692"/>
    </source>
</evidence>
<sequence length="196" mass="21174">MCTGKCAKCTADLLFPFSIIAIIGNILLFFPNGEVWRTEEITEIIWFFPGVIGGGLLVCLPAVVMRAAGVEGSCCANRCGMLLAMLMSVLGAAGSVYCMIISVIGLQDGPLCDTGDGVFIYPFINTTAEESYLFNQTWWHVCERPRNVAMWNVVLFSILLSVGTLEALLLLAQVVNGLIGCLCGTCMNKNQQTQMA</sequence>
<accession>E7F7J6</accession>
<reference evidence="9" key="4">
    <citation type="submission" date="2025-08" db="UniProtKB">
        <authorList>
            <consortium name="RefSeq"/>
        </authorList>
    </citation>
    <scope>IDENTIFICATION</scope>
</reference>
<gene>
    <name evidence="7 9" type="primary">LOC100002960</name>
</gene>
<evidence type="ECO:0000256" key="1">
    <source>
        <dbReference type="ARBA" id="ARBA00004141"/>
    </source>
</evidence>
<dbReference type="OMA" id="SYLFNQT"/>
<dbReference type="Pfam" id="PF05805">
    <property type="entry name" value="L6_membrane"/>
    <property type="match status" value="1"/>
</dbReference>
<dbReference type="Proteomes" id="UP000000437">
    <property type="component" value="Chromosome 15"/>
</dbReference>
<evidence type="ECO:0000313" key="9">
    <source>
        <dbReference type="RefSeq" id="NP_001185674.1"/>
    </source>
</evidence>
<keyword evidence="3 6" id="KW-0812">Transmembrane</keyword>
<dbReference type="PaxDb" id="7955-ENSDARP00000108488"/>
<dbReference type="PANTHER" id="PTHR14198">
    <property type="entry name" value="TRANSMEMBRANE 4 L6 FAMILY MEMBER 1-RELATED"/>
    <property type="match status" value="1"/>
</dbReference>